<dbReference type="PATRIC" id="fig|318683.6.peg.3402"/>
<feature type="domain" description="Bacteriophage Mu Gp45 N-terminal" evidence="1">
    <location>
        <begin position="24"/>
        <end position="85"/>
    </location>
</feature>
<dbReference type="Proteomes" id="UP000075636">
    <property type="component" value="Unassembled WGS sequence"/>
</dbReference>
<protein>
    <recommendedName>
        <fullName evidence="1">Bacteriophage Mu Gp45 N-terminal domain-containing protein</fullName>
    </recommendedName>
</protein>
<dbReference type="AlphaFoldDB" id="A0A149TMH5"/>
<dbReference type="Pfam" id="PF06890">
    <property type="entry name" value="Phage_Mu_Gp45"/>
    <property type="match status" value="1"/>
</dbReference>
<accession>A0A149TMH5</accession>
<dbReference type="RefSeq" id="WP_062106190.1">
    <property type="nucleotide sequence ID" value="NZ_LHZR01000083.1"/>
</dbReference>
<name>A0A149TMH5_9PROT</name>
<sequence length="170" mass="17510">MSSLARLARRVAMAFGLGRQTADTDESRSTSTVQVALASGELRSDVPVMQLYGFASRSVPGSDLALMFISGDRTRAVAVASGDQRGRPSDLSPGDVAVYHPQTGSRIWLKGDGSIEISPAGKKLKINADVTVVGDLNASGDVKAGAVSLQNHLTTEVEPGSGKSGPPASS</sequence>
<dbReference type="InterPro" id="IPR053861">
    <property type="entry name" value="Phage_Mu_Gp45_N"/>
</dbReference>
<comment type="caution">
    <text evidence="2">The sequence shown here is derived from an EMBL/GenBank/DDBJ whole genome shotgun (WGS) entry which is preliminary data.</text>
</comment>
<evidence type="ECO:0000313" key="2">
    <source>
        <dbReference type="EMBL" id="KXV50238.1"/>
    </source>
</evidence>
<dbReference type="EMBL" id="LHZR01000083">
    <property type="protein sequence ID" value="KXV50238.1"/>
    <property type="molecule type" value="Genomic_DNA"/>
</dbReference>
<gene>
    <name evidence="2" type="ORF">AD945_02455</name>
</gene>
<reference evidence="2 3" key="1">
    <citation type="submission" date="2015-06" db="EMBL/GenBank/DDBJ databases">
        <title>Improved classification and identification of acetic acid bacteria using matrix-assisted laser desorption/ionization time-of-flight mass spectrometry; Gluconobacter nephelii and Gluconobacter uchimurae are later heterotypic synonyms of Gluconobacter japonicus and Gluconobacter oxydans, respectively.</title>
        <authorList>
            <person name="Li L."/>
            <person name="Cleenwerck I."/>
            <person name="De Vuyst L."/>
            <person name="Vandamme P."/>
        </authorList>
    </citation>
    <scope>NUCLEOTIDE SEQUENCE [LARGE SCALE GENOMIC DNA]</scope>
    <source>
        <strain evidence="2 3">LMG 1768</strain>
    </source>
</reference>
<dbReference type="OrthoDB" id="7364815at2"/>
<proteinExistence type="predicted"/>
<evidence type="ECO:0000313" key="3">
    <source>
        <dbReference type="Proteomes" id="UP000075636"/>
    </source>
</evidence>
<evidence type="ECO:0000259" key="1">
    <source>
        <dbReference type="Pfam" id="PF06890"/>
    </source>
</evidence>
<organism evidence="2 3">
    <name type="scientific">Gluconobacter albidus</name>
    <dbReference type="NCBI Taxonomy" id="318683"/>
    <lineage>
        <taxon>Bacteria</taxon>
        <taxon>Pseudomonadati</taxon>
        <taxon>Pseudomonadota</taxon>
        <taxon>Alphaproteobacteria</taxon>
        <taxon>Acetobacterales</taxon>
        <taxon>Acetobacteraceae</taxon>
        <taxon>Gluconobacter</taxon>
    </lineage>
</organism>